<dbReference type="PROSITE" id="PS51864">
    <property type="entry name" value="ASTACIN"/>
    <property type="match status" value="1"/>
</dbReference>
<gene>
    <name evidence="9" type="ORF">CAEBREN_31789</name>
</gene>
<keyword evidence="2 5" id="KW-0964">Secreted</keyword>
<dbReference type="AlphaFoldDB" id="G0P6P0"/>
<keyword evidence="6 7" id="KW-0645">Protease</keyword>
<dbReference type="HOGENOM" id="CLU_017286_1_1_1"/>
<dbReference type="EMBL" id="GL380102">
    <property type="protein sequence ID" value="EGT46520.1"/>
    <property type="molecule type" value="Genomic_DNA"/>
</dbReference>
<name>G0P6P0_CAEBE</name>
<sequence>MPRSIFLLVGSILFFSTLVNCGKRIQSDDSSLAIGGLESHGRVKRQMMNLATKWNGGQINYFFTGVFEPIEKNKLMLAAMEYISNRTCIKFVENQNANQRLNILLSRYDNFFMKRHLDLFFSAAGCDSKLGAPGTRSNPSGQEVLNYGGCRRMMSSGVHELSHSLGSIHEHARPDRDNYLIVNETEVRRSGGAAQMNTTPYGMTTLYVPFDHGSCMMYSNVMWGAPLMTTKDPAYERTLGHRRVTFYDMERINKFYNCGCAVNLECQNGGYTSPGDCKKCNCPSGYFGKLCNERRGFDSFELNATSTWQSKKIPFQYTFTGDNYGHFHSTYAYITAPANKEIEVKIDKMENITCMYGCNFAGIEVKTKEDKRITSPLLCCEDQTIAKKSFVSKNNPTIVELFSRDPTGPSAVTFSYRYVDPIRFG</sequence>
<evidence type="ECO:0000259" key="8">
    <source>
        <dbReference type="PROSITE" id="PS51864"/>
    </source>
</evidence>
<dbReference type="PANTHER" id="PTHR10127:SF857">
    <property type="entry name" value="ZINC METALLOPROTEINASE NAS-19-RELATED"/>
    <property type="match status" value="1"/>
</dbReference>
<keyword evidence="6 7" id="KW-0482">Metalloprotease</keyword>
<evidence type="ECO:0000256" key="4">
    <source>
        <dbReference type="ARBA" id="ARBA00023180"/>
    </source>
</evidence>
<evidence type="ECO:0000256" key="3">
    <source>
        <dbReference type="ARBA" id="ARBA00023157"/>
    </source>
</evidence>
<dbReference type="PRINTS" id="PR00480">
    <property type="entry name" value="ASTACIN"/>
</dbReference>
<organism evidence="10">
    <name type="scientific">Caenorhabditis brenneri</name>
    <name type="common">Nematode worm</name>
    <dbReference type="NCBI Taxonomy" id="135651"/>
    <lineage>
        <taxon>Eukaryota</taxon>
        <taxon>Metazoa</taxon>
        <taxon>Ecdysozoa</taxon>
        <taxon>Nematoda</taxon>
        <taxon>Chromadorea</taxon>
        <taxon>Rhabditida</taxon>
        <taxon>Rhabditina</taxon>
        <taxon>Rhabditomorpha</taxon>
        <taxon>Rhabditoidea</taxon>
        <taxon>Rhabditidae</taxon>
        <taxon>Peloderinae</taxon>
        <taxon>Caenorhabditis</taxon>
    </lineage>
</organism>
<dbReference type="InterPro" id="IPR001506">
    <property type="entry name" value="Peptidase_M12A"/>
</dbReference>
<dbReference type="Gene3D" id="3.40.390.10">
    <property type="entry name" value="Collagenase (Catalytic Domain)"/>
    <property type="match status" value="1"/>
</dbReference>
<evidence type="ECO:0000256" key="5">
    <source>
        <dbReference type="PIRNR" id="PIRNR036365"/>
    </source>
</evidence>
<dbReference type="OrthoDB" id="291007at2759"/>
<comment type="subcellular location">
    <subcellularLocation>
        <location evidence="1 5">Secreted</location>
    </subcellularLocation>
</comment>
<dbReference type="InterPro" id="IPR024079">
    <property type="entry name" value="MetalloPept_cat_dom_sf"/>
</dbReference>
<feature type="binding site" evidence="6">
    <location>
        <position position="169"/>
    </location>
    <ligand>
        <name>Zn(2+)</name>
        <dbReference type="ChEBI" id="CHEBI:29105"/>
        <note>catalytic</note>
    </ligand>
</feature>
<dbReference type="GO" id="GO:0018996">
    <property type="term" value="P:molting cycle, collagen and cuticulin-based cuticle"/>
    <property type="evidence" value="ECO:0007669"/>
    <property type="project" value="InterPro"/>
</dbReference>
<protein>
    <recommendedName>
        <fullName evidence="5">Zinc metalloproteinase</fullName>
    </recommendedName>
</protein>
<dbReference type="GO" id="GO:0004222">
    <property type="term" value="F:metalloendopeptidase activity"/>
    <property type="evidence" value="ECO:0007669"/>
    <property type="project" value="UniProtKB-UniRule"/>
</dbReference>
<dbReference type="InParanoid" id="G0P6P0"/>
<evidence type="ECO:0000313" key="10">
    <source>
        <dbReference type="Proteomes" id="UP000008068"/>
    </source>
</evidence>
<feature type="domain" description="Peptidase M12A" evidence="8">
    <location>
        <begin position="45"/>
        <end position="259"/>
    </location>
</feature>
<evidence type="ECO:0000256" key="7">
    <source>
        <dbReference type="RuleBase" id="RU361183"/>
    </source>
</evidence>
<keyword evidence="4" id="KW-0325">Glycoprotein</keyword>
<dbReference type="PANTHER" id="PTHR10127">
    <property type="entry name" value="DISCOIDIN, CUB, EGF, LAMININ , AND ZINC METALLOPROTEASE DOMAIN CONTAINING"/>
    <property type="match status" value="1"/>
</dbReference>
<evidence type="ECO:0000256" key="1">
    <source>
        <dbReference type="ARBA" id="ARBA00004613"/>
    </source>
</evidence>
<dbReference type="Proteomes" id="UP000008068">
    <property type="component" value="Unassembled WGS sequence"/>
</dbReference>
<feature type="binding site" evidence="6">
    <location>
        <position position="159"/>
    </location>
    <ligand>
        <name>Zn(2+)</name>
        <dbReference type="ChEBI" id="CHEBI:29105"/>
        <note>catalytic</note>
    </ligand>
</feature>
<evidence type="ECO:0000313" key="9">
    <source>
        <dbReference type="EMBL" id="EGT46520.1"/>
    </source>
</evidence>
<feature type="signal peptide" evidence="5 7">
    <location>
        <begin position="1"/>
        <end position="21"/>
    </location>
</feature>
<keyword evidence="5 7" id="KW-0732">Signal</keyword>
<keyword evidence="6 7" id="KW-0862">Zinc</keyword>
<feature type="active site" evidence="6">
    <location>
        <position position="160"/>
    </location>
</feature>
<comment type="caution">
    <text evidence="6">Lacks conserved residue(s) required for the propagation of feature annotation.</text>
</comment>
<dbReference type="SUPFAM" id="SSF55486">
    <property type="entry name" value="Metalloproteases ('zincins'), catalytic domain"/>
    <property type="match status" value="1"/>
</dbReference>
<dbReference type="GO" id="GO:0008270">
    <property type="term" value="F:zinc ion binding"/>
    <property type="evidence" value="ECO:0007669"/>
    <property type="project" value="UniProtKB-UniRule"/>
</dbReference>
<keyword evidence="6 7" id="KW-0479">Metal-binding</keyword>
<accession>G0P6P0</accession>
<comment type="cofactor">
    <cofactor evidence="6 7">
        <name>Zn(2+)</name>
        <dbReference type="ChEBI" id="CHEBI:29105"/>
    </cofactor>
    <text evidence="6 7">Binds 1 zinc ion per subunit.</text>
</comment>
<dbReference type="STRING" id="135651.G0P6P0"/>
<feature type="binding site" evidence="6">
    <location>
        <position position="163"/>
    </location>
    <ligand>
        <name>Zn(2+)</name>
        <dbReference type="ChEBI" id="CHEBI:29105"/>
        <note>catalytic</note>
    </ligand>
</feature>
<evidence type="ECO:0000256" key="6">
    <source>
        <dbReference type="PROSITE-ProRule" id="PRU01211"/>
    </source>
</evidence>
<dbReference type="SMART" id="SM00235">
    <property type="entry name" value="ZnMc"/>
    <property type="match status" value="1"/>
</dbReference>
<reference evidence="10" key="1">
    <citation type="submission" date="2011-07" db="EMBL/GenBank/DDBJ databases">
        <authorList>
            <consortium name="Caenorhabditis brenneri Sequencing and Analysis Consortium"/>
            <person name="Wilson R.K."/>
        </authorList>
    </citation>
    <scope>NUCLEOTIDE SEQUENCE [LARGE SCALE GENOMIC DNA]</scope>
    <source>
        <strain evidence="10">PB2801</strain>
    </source>
</reference>
<dbReference type="FunCoup" id="G0P6P0">
    <property type="interactions" value="1"/>
</dbReference>
<keyword evidence="3" id="KW-1015">Disulfide bond</keyword>
<keyword evidence="10" id="KW-1185">Reference proteome</keyword>
<dbReference type="PIRSF" id="PIRSF036365">
    <property type="entry name" value="Astacin_nematoda"/>
    <property type="match status" value="1"/>
</dbReference>
<dbReference type="GO" id="GO:0005576">
    <property type="term" value="C:extracellular region"/>
    <property type="evidence" value="ECO:0007669"/>
    <property type="project" value="UniProtKB-SubCell"/>
</dbReference>
<dbReference type="Pfam" id="PF01400">
    <property type="entry name" value="Astacin"/>
    <property type="match status" value="1"/>
</dbReference>
<keyword evidence="6 7" id="KW-0378">Hydrolase</keyword>
<dbReference type="GO" id="GO:0006508">
    <property type="term" value="P:proteolysis"/>
    <property type="evidence" value="ECO:0007669"/>
    <property type="project" value="UniProtKB-KW"/>
</dbReference>
<feature type="chain" id="PRO_5005130758" description="Zinc metalloproteinase" evidence="5 7">
    <location>
        <begin position="22"/>
        <end position="425"/>
    </location>
</feature>
<proteinExistence type="predicted"/>
<dbReference type="eggNOG" id="KOG3714">
    <property type="taxonomic scope" value="Eukaryota"/>
</dbReference>
<dbReference type="InterPro" id="IPR017050">
    <property type="entry name" value="Metallopeptidase_nem"/>
</dbReference>
<dbReference type="InterPro" id="IPR006026">
    <property type="entry name" value="Peptidase_Metallo"/>
</dbReference>
<evidence type="ECO:0000256" key="2">
    <source>
        <dbReference type="ARBA" id="ARBA00022525"/>
    </source>
</evidence>